<name>A0A0S7Y4Z4_UNCSA</name>
<evidence type="ECO:0000256" key="1">
    <source>
        <dbReference type="SAM" id="SignalP"/>
    </source>
</evidence>
<feature type="chain" id="PRO_5006640430" evidence="1">
    <location>
        <begin position="24"/>
        <end position="108"/>
    </location>
</feature>
<dbReference type="AlphaFoldDB" id="A0A0S7Y4Z4"/>
<dbReference type="EMBL" id="LIZX01000013">
    <property type="protein sequence ID" value="KPJ69806.1"/>
    <property type="molecule type" value="Genomic_DNA"/>
</dbReference>
<keyword evidence="1" id="KW-0732">Signal</keyword>
<gene>
    <name evidence="2" type="ORF">AMJ44_02200</name>
</gene>
<proteinExistence type="predicted"/>
<evidence type="ECO:0000313" key="3">
    <source>
        <dbReference type="Proteomes" id="UP000051861"/>
    </source>
</evidence>
<feature type="signal peptide" evidence="1">
    <location>
        <begin position="1"/>
        <end position="23"/>
    </location>
</feature>
<comment type="caution">
    <text evidence="2">The sequence shown here is derived from an EMBL/GenBank/DDBJ whole genome shotgun (WGS) entry which is preliminary data.</text>
</comment>
<organism evidence="2 3">
    <name type="scientific">candidate division WOR-1 bacterium DG_54_3</name>
    <dbReference type="NCBI Taxonomy" id="1703775"/>
    <lineage>
        <taxon>Bacteria</taxon>
        <taxon>Bacillati</taxon>
        <taxon>Saganbacteria</taxon>
    </lineage>
</organism>
<reference evidence="2 3" key="1">
    <citation type="journal article" date="2015" name="Microbiome">
        <title>Genomic resolution of linkages in carbon, nitrogen, and sulfur cycling among widespread estuary sediment bacteria.</title>
        <authorList>
            <person name="Baker B.J."/>
            <person name="Lazar C.S."/>
            <person name="Teske A.P."/>
            <person name="Dick G.J."/>
        </authorList>
    </citation>
    <scope>NUCLEOTIDE SEQUENCE [LARGE SCALE GENOMIC DNA]</scope>
    <source>
        <strain evidence="2">DG_54_3</strain>
    </source>
</reference>
<evidence type="ECO:0000313" key="2">
    <source>
        <dbReference type="EMBL" id="KPJ69806.1"/>
    </source>
</evidence>
<protein>
    <submittedName>
        <fullName evidence="2">Uncharacterized protein</fullName>
    </submittedName>
</protein>
<accession>A0A0S7Y4Z4</accession>
<dbReference type="Proteomes" id="UP000051861">
    <property type="component" value="Unassembled WGS sequence"/>
</dbReference>
<sequence>MVRKTLLLTLITFPLCFTSQVQAQEKYVHPYNKILMKLYPRPFKLKWPDVPRILANEALTLYIAKKALFVRIGEEGGIVPGALYGKYIHKVDPHKIQKIAHGRMIILY</sequence>